<dbReference type="RefSeq" id="WP_380974180.1">
    <property type="nucleotide sequence ID" value="NZ_JBHTEF010000001.1"/>
</dbReference>
<comment type="caution">
    <text evidence="2">The sequence shown here is derived from an EMBL/GenBank/DDBJ whole genome shotgun (WGS) entry which is preliminary data.</text>
</comment>
<sequence length="139" mass="15180">MTATFVTFEVGDHTWGLEVHAVREVLPVHATTRVPRADETIAGLVNLRGQVVLSLDLRTRLGIPGERTPAEQMMIVVDRAAEPISLVVDRIGEVVEVGDADFDDPPRTLGAELRPFVLGAYKLTDRLLLALDVDAVTSR</sequence>
<feature type="domain" description="CheW-like" evidence="1">
    <location>
        <begin position="2"/>
        <end position="139"/>
    </location>
</feature>
<dbReference type="InterPro" id="IPR036061">
    <property type="entry name" value="CheW-like_dom_sf"/>
</dbReference>
<reference evidence="3" key="1">
    <citation type="journal article" date="2019" name="Int. J. Syst. Evol. Microbiol.">
        <title>The Global Catalogue of Microorganisms (GCM) 10K type strain sequencing project: providing services to taxonomists for standard genome sequencing and annotation.</title>
        <authorList>
            <consortium name="The Broad Institute Genomics Platform"/>
            <consortium name="The Broad Institute Genome Sequencing Center for Infectious Disease"/>
            <person name="Wu L."/>
            <person name="Ma J."/>
        </authorList>
    </citation>
    <scope>NUCLEOTIDE SEQUENCE [LARGE SCALE GENOMIC DNA]</scope>
    <source>
        <strain evidence="3">CCUG 56698</strain>
    </source>
</reference>
<dbReference type="PANTHER" id="PTHR22617">
    <property type="entry name" value="CHEMOTAXIS SENSOR HISTIDINE KINASE-RELATED"/>
    <property type="match status" value="1"/>
</dbReference>
<evidence type="ECO:0000313" key="2">
    <source>
        <dbReference type="EMBL" id="MFC7581170.1"/>
    </source>
</evidence>
<name>A0ABW2SM10_9ACTO</name>
<dbReference type="InterPro" id="IPR039315">
    <property type="entry name" value="CheW"/>
</dbReference>
<dbReference type="Gene3D" id="2.40.50.180">
    <property type="entry name" value="CheA-289, Domain 4"/>
    <property type="match status" value="1"/>
</dbReference>
<evidence type="ECO:0000259" key="1">
    <source>
        <dbReference type="PROSITE" id="PS50851"/>
    </source>
</evidence>
<organism evidence="2 3">
    <name type="scientific">Schaalia naturae</name>
    <dbReference type="NCBI Taxonomy" id="635203"/>
    <lineage>
        <taxon>Bacteria</taxon>
        <taxon>Bacillati</taxon>
        <taxon>Actinomycetota</taxon>
        <taxon>Actinomycetes</taxon>
        <taxon>Actinomycetales</taxon>
        <taxon>Actinomycetaceae</taxon>
        <taxon>Schaalia</taxon>
    </lineage>
</organism>
<dbReference type="Proteomes" id="UP001596527">
    <property type="component" value="Unassembled WGS sequence"/>
</dbReference>
<accession>A0ABW2SM10</accession>
<dbReference type="SMART" id="SM00260">
    <property type="entry name" value="CheW"/>
    <property type="match status" value="1"/>
</dbReference>
<dbReference type="EMBL" id="JBHTEF010000001">
    <property type="protein sequence ID" value="MFC7581170.1"/>
    <property type="molecule type" value="Genomic_DNA"/>
</dbReference>
<gene>
    <name evidence="2" type="ORF">ACFQWG_08165</name>
</gene>
<dbReference type="InterPro" id="IPR002545">
    <property type="entry name" value="CheW-lke_dom"/>
</dbReference>
<evidence type="ECO:0000313" key="3">
    <source>
        <dbReference type="Proteomes" id="UP001596527"/>
    </source>
</evidence>
<dbReference type="PANTHER" id="PTHR22617:SF23">
    <property type="entry name" value="CHEMOTAXIS PROTEIN CHEW"/>
    <property type="match status" value="1"/>
</dbReference>
<dbReference type="PROSITE" id="PS50851">
    <property type="entry name" value="CHEW"/>
    <property type="match status" value="1"/>
</dbReference>
<keyword evidence="3" id="KW-1185">Reference proteome</keyword>
<dbReference type="SUPFAM" id="SSF50341">
    <property type="entry name" value="CheW-like"/>
    <property type="match status" value="1"/>
</dbReference>
<dbReference type="Pfam" id="PF01584">
    <property type="entry name" value="CheW"/>
    <property type="match status" value="1"/>
</dbReference>
<dbReference type="Gene3D" id="2.30.30.40">
    <property type="entry name" value="SH3 Domains"/>
    <property type="match status" value="1"/>
</dbReference>
<protein>
    <submittedName>
        <fullName evidence="2">Chemotaxis protein CheW</fullName>
    </submittedName>
</protein>
<proteinExistence type="predicted"/>